<feature type="transmembrane region" description="Helical" evidence="6">
    <location>
        <begin position="98"/>
        <end position="116"/>
    </location>
</feature>
<reference evidence="7" key="2">
    <citation type="submission" date="2023-02" db="EMBL/GenBank/DDBJ databases">
        <authorList>
            <consortium name="DOE Joint Genome Institute"/>
            <person name="Mondo S.J."/>
            <person name="Chang Y."/>
            <person name="Wang Y."/>
            <person name="Ahrendt S."/>
            <person name="Andreopoulos W."/>
            <person name="Barry K."/>
            <person name="Beard J."/>
            <person name="Benny G.L."/>
            <person name="Blankenship S."/>
            <person name="Bonito G."/>
            <person name="Cuomo C."/>
            <person name="Desiro A."/>
            <person name="Gervers K.A."/>
            <person name="Hundley H."/>
            <person name="Kuo A."/>
            <person name="LaButti K."/>
            <person name="Lang B.F."/>
            <person name="Lipzen A."/>
            <person name="O'Donnell K."/>
            <person name="Pangilinan J."/>
            <person name="Reynolds N."/>
            <person name="Sandor L."/>
            <person name="Smith M.W."/>
            <person name="Tsang A."/>
            <person name="Grigoriev I.V."/>
            <person name="Stajich J.E."/>
            <person name="Spatafora J.W."/>
        </authorList>
    </citation>
    <scope>NUCLEOTIDE SEQUENCE</scope>
    <source>
        <strain evidence="7">RSA 2281</strain>
    </source>
</reference>
<gene>
    <name evidence="7" type="ORF">BDA99DRAFT_442254</name>
</gene>
<evidence type="ECO:0000256" key="2">
    <source>
        <dbReference type="ARBA" id="ARBA00022448"/>
    </source>
</evidence>
<comment type="subcellular location">
    <subcellularLocation>
        <location evidence="1">Membrane</location>
        <topology evidence="1">Multi-pass membrane protein</topology>
    </subcellularLocation>
</comment>
<reference evidence="7" key="1">
    <citation type="journal article" date="2022" name="IScience">
        <title>Evolution of zygomycete secretomes and the origins of terrestrial fungal ecologies.</title>
        <authorList>
            <person name="Chang Y."/>
            <person name="Wang Y."/>
            <person name="Mondo S."/>
            <person name="Ahrendt S."/>
            <person name="Andreopoulos W."/>
            <person name="Barry K."/>
            <person name="Beard J."/>
            <person name="Benny G.L."/>
            <person name="Blankenship S."/>
            <person name="Bonito G."/>
            <person name="Cuomo C."/>
            <person name="Desiro A."/>
            <person name="Gervers K.A."/>
            <person name="Hundley H."/>
            <person name="Kuo A."/>
            <person name="LaButti K."/>
            <person name="Lang B.F."/>
            <person name="Lipzen A."/>
            <person name="O'Donnell K."/>
            <person name="Pangilinan J."/>
            <person name="Reynolds N."/>
            <person name="Sandor L."/>
            <person name="Smith M.E."/>
            <person name="Tsang A."/>
            <person name="Grigoriev I.V."/>
            <person name="Stajich J.E."/>
            <person name="Spatafora J.W."/>
        </authorList>
    </citation>
    <scope>NUCLEOTIDE SEQUENCE</scope>
    <source>
        <strain evidence="7">RSA 2281</strain>
    </source>
</reference>
<feature type="transmembrane region" description="Helical" evidence="6">
    <location>
        <begin position="128"/>
        <end position="148"/>
    </location>
</feature>
<keyword evidence="4 6" id="KW-1133">Transmembrane helix</keyword>
<dbReference type="PANTHER" id="PTHR43791:SF97">
    <property type="entry name" value="ALLANTOATE TRANSPORTER, PUTATIVE (AFU_ORTHOLOGUE AFUA_1G14700)-RELATED"/>
    <property type="match status" value="1"/>
</dbReference>
<organism evidence="7 8">
    <name type="scientific">Phascolomyces articulosus</name>
    <dbReference type="NCBI Taxonomy" id="60185"/>
    <lineage>
        <taxon>Eukaryota</taxon>
        <taxon>Fungi</taxon>
        <taxon>Fungi incertae sedis</taxon>
        <taxon>Mucoromycota</taxon>
        <taxon>Mucoromycotina</taxon>
        <taxon>Mucoromycetes</taxon>
        <taxon>Mucorales</taxon>
        <taxon>Lichtheimiaceae</taxon>
        <taxon>Phascolomyces</taxon>
    </lineage>
</organism>
<feature type="transmembrane region" description="Helical" evidence="6">
    <location>
        <begin position="352"/>
        <end position="370"/>
    </location>
</feature>
<dbReference type="SUPFAM" id="SSF103473">
    <property type="entry name" value="MFS general substrate transporter"/>
    <property type="match status" value="1"/>
</dbReference>
<sequence length="476" mass="54049">METLEPVEEPNTKAPYTPAERKLLKKIIFAVMPLVCTVQYVQITDKFTLNSAGVMGIYEDTGITHDQYSLLGSIFFVGFLVNQFPNAYFLQRLPISKYFGTIIGLWGIVLMCMSFGKNFSDLAGLRFLLGLLEATSAPTILLVINLYFRRREQTICIAAMQLSSEVAVIFSHLIIYGIGYLDGHNGIRAWKWNFIIWGVVTVFIGICVFIFLPDQKESRWFRLTPTEKEIIKERICDIGMVQNKQFKLKHVTEALKETRLYCYCLIVVLLCLQNGCVSLYSSQIIRDSGFSKLDSVVLNVPRGVSAILIMFVAGYVSQRYNDTCRVGASMAVLFFIGALILTTVQYGAVRLLGVYLSTMLPAYVLMQSSCAKNVIGYTKKTFYNACIYVAICIGNFIGPLMLREEEAPRYLSGMIGFMVADLIAAVVFLYIYWWHKQENKRRQQLRNEGKIPVSPPSERDHLDLTDKEDLTFVYSY</sequence>
<dbReference type="PANTHER" id="PTHR43791">
    <property type="entry name" value="PERMEASE-RELATED"/>
    <property type="match status" value="1"/>
</dbReference>
<feature type="transmembrane region" description="Helical" evidence="6">
    <location>
        <begin position="155"/>
        <end position="178"/>
    </location>
</feature>
<feature type="transmembrane region" description="Helical" evidence="6">
    <location>
        <begin position="414"/>
        <end position="433"/>
    </location>
</feature>
<name>A0AAD5PD85_9FUNG</name>
<evidence type="ECO:0000256" key="6">
    <source>
        <dbReference type="SAM" id="Phobius"/>
    </source>
</evidence>
<dbReference type="Proteomes" id="UP001209540">
    <property type="component" value="Unassembled WGS sequence"/>
</dbReference>
<feature type="transmembrane region" description="Helical" evidence="6">
    <location>
        <begin position="260"/>
        <end position="280"/>
    </location>
</feature>
<accession>A0AAD5PD85</accession>
<keyword evidence="2" id="KW-0813">Transport</keyword>
<protein>
    <submittedName>
        <fullName evidence="7">Major facilitator superfamily domain-containing protein</fullName>
    </submittedName>
</protein>
<keyword evidence="8" id="KW-1185">Reference proteome</keyword>
<evidence type="ECO:0000256" key="3">
    <source>
        <dbReference type="ARBA" id="ARBA00022692"/>
    </source>
</evidence>
<keyword evidence="3 6" id="KW-0812">Transmembrane</keyword>
<feature type="transmembrane region" description="Helical" evidence="6">
    <location>
        <begin position="68"/>
        <end position="89"/>
    </location>
</feature>
<dbReference type="GO" id="GO:0022857">
    <property type="term" value="F:transmembrane transporter activity"/>
    <property type="evidence" value="ECO:0007669"/>
    <property type="project" value="InterPro"/>
</dbReference>
<feature type="transmembrane region" description="Helical" evidence="6">
    <location>
        <begin position="190"/>
        <end position="212"/>
    </location>
</feature>
<dbReference type="InterPro" id="IPR011701">
    <property type="entry name" value="MFS"/>
</dbReference>
<proteinExistence type="predicted"/>
<feature type="transmembrane region" description="Helical" evidence="6">
    <location>
        <begin position="300"/>
        <end position="316"/>
    </location>
</feature>
<evidence type="ECO:0000256" key="1">
    <source>
        <dbReference type="ARBA" id="ARBA00004141"/>
    </source>
</evidence>
<evidence type="ECO:0000256" key="4">
    <source>
        <dbReference type="ARBA" id="ARBA00022989"/>
    </source>
</evidence>
<comment type="caution">
    <text evidence="7">The sequence shown here is derived from an EMBL/GenBank/DDBJ whole genome shotgun (WGS) entry which is preliminary data.</text>
</comment>
<evidence type="ECO:0000313" key="8">
    <source>
        <dbReference type="Proteomes" id="UP001209540"/>
    </source>
</evidence>
<feature type="transmembrane region" description="Helical" evidence="6">
    <location>
        <begin position="328"/>
        <end position="346"/>
    </location>
</feature>
<feature type="transmembrane region" description="Helical" evidence="6">
    <location>
        <begin position="382"/>
        <end position="402"/>
    </location>
</feature>
<dbReference type="AlphaFoldDB" id="A0AAD5PD85"/>
<evidence type="ECO:0000313" key="7">
    <source>
        <dbReference type="EMBL" id="KAI9255750.1"/>
    </source>
</evidence>
<evidence type="ECO:0000256" key="5">
    <source>
        <dbReference type="ARBA" id="ARBA00023136"/>
    </source>
</evidence>
<dbReference type="GO" id="GO:0016020">
    <property type="term" value="C:membrane"/>
    <property type="evidence" value="ECO:0007669"/>
    <property type="project" value="UniProtKB-SubCell"/>
</dbReference>
<dbReference type="InterPro" id="IPR036259">
    <property type="entry name" value="MFS_trans_sf"/>
</dbReference>
<dbReference type="Pfam" id="PF07690">
    <property type="entry name" value="MFS_1"/>
    <property type="match status" value="1"/>
</dbReference>
<dbReference type="Gene3D" id="1.20.1250.20">
    <property type="entry name" value="MFS general substrate transporter like domains"/>
    <property type="match status" value="2"/>
</dbReference>
<dbReference type="EMBL" id="JAIXMP010000022">
    <property type="protein sequence ID" value="KAI9255750.1"/>
    <property type="molecule type" value="Genomic_DNA"/>
</dbReference>
<keyword evidence="5 6" id="KW-0472">Membrane</keyword>